<reference evidence="2" key="1">
    <citation type="submission" date="2021-02" db="EMBL/GenBank/DDBJ databases">
        <authorList>
            <person name="Nowell W R."/>
        </authorList>
    </citation>
    <scope>NUCLEOTIDE SEQUENCE</scope>
</reference>
<proteinExistence type="predicted"/>
<dbReference type="Proteomes" id="UP000663870">
    <property type="component" value="Unassembled WGS sequence"/>
</dbReference>
<dbReference type="EMBL" id="CAJNOH010001826">
    <property type="protein sequence ID" value="CAF1253804.1"/>
    <property type="molecule type" value="Genomic_DNA"/>
</dbReference>
<dbReference type="Proteomes" id="UP000663854">
    <property type="component" value="Unassembled WGS sequence"/>
</dbReference>
<comment type="caution">
    <text evidence="2">The sequence shown here is derived from an EMBL/GenBank/DDBJ whole genome shotgun (WGS) entry which is preliminary data.</text>
</comment>
<name>A0A815VDX2_9BILA</name>
<gene>
    <name evidence="2" type="ORF">JXQ802_LOCUS42490</name>
    <name evidence="1" type="ORF">PYM288_LOCUS27519</name>
</gene>
<keyword evidence="3" id="KW-1185">Reference proteome</keyword>
<dbReference type="EMBL" id="CAJNOL010002876">
    <property type="protein sequence ID" value="CAF1534558.1"/>
    <property type="molecule type" value="Genomic_DNA"/>
</dbReference>
<evidence type="ECO:0000313" key="3">
    <source>
        <dbReference type="Proteomes" id="UP000663870"/>
    </source>
</evidence>
<accession>A0A815VDX2</accession>
<dbReference type="AlphaFoldDB" id="A0A815VDX2"/>
<sequence length="75" mass="8657">MFETSKISYYFTNKPEIPLQKKSNTSNGIAIVTTNETALLGFSPECIRQYVFNDDDDDVENNFEHISHIYDYSPV</sequence>
<organism evidence="2 3">
    <name type="scientific">Rotaria sordida</name>
    <dbReference type="NCBI Taxonomy" id="392033"/>
    <lineage>
        <taxon>Eukaryota</taxon>
        <taxon>Metazoa</taxon>
        <taxon>Spiralia</taxon>
        <taxon>Gnathifera</taxon>
        <taxon>Rotifera</taxon>
        <taxon>Eurotatoria</taxon>
        <taxon>Bdelloidea</taxon>
        <taxon>Philodinida</taxon>
        <taxon>Philodinidae</taxon>
        <taxon>Rotaria</taxon>
    </lineage>
</organism>
<evidence type="ECO:0000313" key="2">
    <source>
        <dbReference type="EMBL" id="CAF1534558.1"/>
    </source>
</evidence>
<protein>
    <submittedName>
        <fullName evidence="2">Uncharacterized protein</fullName>
    </submittedName>
</protein>
<evidence type="ECO:0000313" key="1">
    <source>
        <dbReference type="EMBL" id="CAF1253804.1"/>
    </source>
</evidence>